<dbReference type="PANTHER" id="PTHR46093:SF18">
    <property type="entry name" value="FIBRONECTIN TYPE-III DOMAIN-CONTAINING PROTEIN"/>
    <property type="match status" value="1"/>
</dbReference>
<feature type="domain" description="LamG-like jellyroll fold" evidence="6">
    <location>
        <begin position="557"/>
        <end position="690"/>
    </location>
</feature>
<dbReference type="SUPFAM" id="SSF49899">
    <property type="entry name" value="Concanavalin A-like lectins/glucanases"/>
    <property type="match status" value="1"/>
</dbReference>
<dbReference type="SMART" id="SM00560">
    <property type="entry name" value="LamGL"/>
    <property type="match status" value="1"/>
</dbReference>
<reference evidence="7 8" key="1">
    <citation type="journal article" date="2024" name="Science">
        <title>Giant polyketide synthase enzymes in the biosynthesis of giant marine polyether toxins.</title>
        <authorList>
            <person name="Fallon T.R."/>
            <person name="Shende V.V."/>
            <person name="Wierzbicki I.H."/>
            <person name="Pendleton A.L."/>
            <person name="Watervoot N.F."/>
            <person name="Auber R.P."/>
            <person name="Gonzalez D.J."/>
            <person name="Wisecaver J.H."/>
            <person name="Moore B.S."/>
        </authorList>
    </citation>
    <scope>NUCLEOTIDE SEQUENCE [LARGE SCALE GENOMIC DNA]</scope>
    <source>
        <strain evidence="7 8">12B1</strain>
    </source>
</reference>
<comment type="caution">
    <text evidence="7">The sequence shown here is derived from an EMBL/GenBank/DDBJ whole genome shotgun (WGS) entry which is preliminary data.</text>
</comment>
<protein>
    <recommendedName>
        <fullName evidence="6">LamG-like jellyroll fold domain-containing protein</fullName>
    </recommendedName>
</protein>
<dbReference type="AlphaFoldDB" id="A0AB34JWT4"/>
<dbReference type="Gene3D" id="2.60.120.200">
    <property type="match status" value="1"/>
</dbReference>
<dbReference type="Proteomes" id="UP001515480">
    <property type="component" value="Unassembled WGS sequence"/>
</dbReference>
<sequence>MRVRVRVRDTTVLVDVGPGHQRLKWLTMVALQRYSEESLVAGDETFLISQSNVATGLMDERGTLLPPNQSIRVALVDGQEVFALLQCDEVHRKGSKGTSVFLMSQGAAPNKCVINGASVTYALAGHPIYFYITARDTYGNLARNGGELFTVKISAPDNYTQKQLEQLNYSADEAPKIEDRSDGSYIVSYQMRLKGRYEISVQLDGEPIAGSPFTTVAVKTNVPPLIKWLQPRIGGAEMPRCSHAVCCAYGRTIIHFGGIGNLKPTLPEDIPFFGELLMLHIERLKWEVPKVSGQPPSPRGGCTSVLAGHRLFIFGGLVDVDGPPSDELWSLDMEMLQWTNIPIRGVSPGRLAYSAAAAVGNKCFFYGGYTGEEAVDKMYVFDVVNHMWEPVEENQAGPNPPARFGHSLIAMGSKLIMYGGRDLHRHYSTLCIFDTETELWSHPATRGDVCRERAFHTACVWGRNMLIALGYDGSNTSNIVSVLDLDSMYWDSSWDGNLVRTGSATALVEGKLYVVGGEDLGDKYRETYQFNMGGFMMEFDGVDDEIVIPHLPTIIPDRYTIEAWVKPARVGPMNIVARSDESSPLAAWSHQLRINAQGRLEHYCEADEKYTVSHTVPVTAGVWYHVAGVTTGEEMKLIVDGQEEGQSVDIGPLRQKLDRYFVGSASGDNMAMFEGSIAELRVWNQPLSEDTIREQMRKVLTGTERGLVGYWRINEGPGGMVFDSSSYGNFGPIHGEPQWTANMVPVHE</sequence>
<gene>
    <name evidence="7" type="ORF">AB1Y20_020334</name>
</gene>
<evidence type="ECO:0000256" key="2">
    <source>
        <dbReference type="ARBA" id="ARBA00022729"/>
    </source>
</evidence>
<dbReference type="SUPFAM" id="SSF117281">
    <property type="entry name" value="Kelch motif"/>
    <property type="match status" value="1"/>
</dbReference>
<organism evidence="7 8">
    <name type="scientific">Prymnesium parvum</name>
    <name type="common">Toxic golden alga</name>
    <dbReference type="NCBI Taxonomy" id="97485"/>
    <lineage>
        <taxon>Eukaryota</taxon>
        <taxon>Haptista</taxon>
        <taxon>Haptophyta</taxon>
        <taxon>Prymnesiophyceae</taxon>
        <taxon>Prymnesiales</taxon>
        <taxon>Prymnesiaceae</taxon>
        <taxon>Prymnesium</taxon>
    </lineage>
</organism>
<dbReference type="InterPro" id="IPR015915">
    <property type="entry name" value="Kelch-typ_b-propeller"/>
</dbReference>
<dbReference type="SMART" id="SM00557">
    <property type="entry name" value="IG_FLMN"/>
    <property type="match status" value="1"/>
</dbReference>
<dbReference type="InterPro" id="IPR001298">
    <property type="entry name" value="Filamin/ABP280_rpt"/>
</dbReference>
<keyword evidence="3" id="KW-0677">Repeat</keyword>
<dbReference type="Pfam" id="PF24681">
    <property type="entry name" value="Kelch_KLHDC2_KLHL20_DRC7"/>
    <property type="match status" value="1"/>
</dbReference>
<proteinExistence type="predicted"/>
<dbReference type="InterPro" id="IPR014756">
    <property type="entry name" value="Ig_E-set"/>
</dbReference>
<evidence type="ECO:0000256" key="4">
    <source>
        <dbReference type="ARBA" id="ARBA00023157"/>
    </source>
</evidence>
<dbReference type="Pfam" id="PF13385">
    <property type="entry name" value="Laminin_G_3"/>
    <property type="match status" value="1"/>
</dbReference>
<dbReference type="InterPro" id="IPR017868">
    <property type="entry name" value="Filamin/ABP280_repeat-like"/>
</dbReference>
<evidence type="ECO:0000259" key="6">
    <source>
        <dbReference type="SMART" id="SM00560"/>
    </source>
</evidence>
<evidence type="ECO:0000256" key="1">
    <source>
        <dbReference type="ARBA" id="ARBA00022441"/>
    </source>
</evidence>
<accession>A0AB34JWT4</accession>
<dbReference type="EMBL" id="JBGBPQ010000004">
    <property type="protein sequence ID" value="KAL1525478.1"/>
    <property type="molecule type" value="Genomic_DNA"/>
</dbReference>
<keyword evidence="2" id="KW-0732">Signal</keyword>
<dbReference type="InterPro" id="IPR013783">
    <property type="entry name" value="Ig-like_fold"/>
</dbReference>
<dbReference type="PANTHER" id="PTHR46093">
    <property type="entry name" value="ACYL-COA-BINDING DOMAIN-CONTAINING PROTEIN 5"/>
    <property type="match status" value="1"/>
</dbReference>
<dbReference type="SUPFAM" id="SSF81296">
    <property type="entry name" value="E set domains"/>
    <property type="match status" value="1"/>
</dbReference>
<feature type="repeat" description="Filamin" evidence="5">
    <location>
        <begin position="104"/>
        <end position="217"/>
    </location>
</feature>
<evidence type="ECO:0000256" key="3">
    <source>
        <dbReference type="ARBA" id="ARBA00022737"/>
    </source>
</evidence>
<name>A0AB34JWT4_PRYPA</name>
<keyword evidence="4" id="KW-1015">Disulfide bond</keyword>
<evidence type="ECO:0000256" key="5">
    <source>
        <dbReference type="PROSITE-ProRule" id="PRU00087"/>
    </source>
</evidence>
<dbReference type="PROSITE" id="PS50194">
    <property type="entry name" value="FILAMIN_REPEAT"/>
    <property type="match status" value="1"/>
</dbReference>
<evidence type="ECO:0000313" key="7">
    <source>
        <dbReference type="EMBL" id="KAL1525478.1"/>
    </source>
</evidence>
<keyword evidence="8" id="KW-1185">Reference proteome</keyword>
<dbReference type="Gene3D" id="2.120.10.80">
    <property type="entry name" value="Kelch-type beta propeller"/>
    <property type="match status" value="2"/>
</dbReference>
<dbReference type="Pfam" id="PF00630">
    <property type="entry name" value="Filamin"/>
    <property type="match status" value="1"/>
</dbReference>
<dbReference type="Gene3D" id="2.60.40.10">
    <property type="entry name" value="Immunoglobulins"/>
    <property type="match status" value="1"/>
</dbReference>
<keyword evidence="1" id="KW-0880">Kelch repeat</keyword>
<dbReference type="InterPro" id="IPR006558">
    <property type="entry name" value="LamG-like"/>
</dbReference>
<evidence type="ECO:0000313" key="8">
    <source>
        <dbReference type="Proteomes" id="UP001515480"/>
    </source>
</evidence>
<dbReference type="InterPro" id="IPR013320">
    <property type="entry name" value="ConA-like_dom_sf"/>
</dbReference>